<dbReference type="PROSITE" id="PS00747">
    <property type="entry name" value="GLUTR"/>
    <property type="match status" value="1"/>
</dbReference>
<dbReference type="InterPro" id="IPR000343">
    <property type="entry name" value="4pyrrol_synth_GluRdtase"/>
</dbReference>
<dbReference type="InterPro" id="IPR036291">
    <property type="entry name" value="NAD(P)-bd_dom_sf"/>
</dbReference>
<dbReference type="OrthoDB" id="110209at2"/>
<dbReference type="RefSeq" id="WP_092128727.1">
    <property type="nucleotide sequence ID" value="NZ_FMYU01000007.1"/>
</dbReference>
<evidence type="ECO:0000256" key="7">
    <source>
        <dbReference type="ARBA" id="ARBA00047464"/>
    </source>
</evidence>
<evidence type="ECO:0000259" key="14">
    <source>
        <dbReference type="Pfam" id="PF00745"/>
    </source>
</evidence>
<comment type="miscellaneous">
    <text evidence="8">During catalysis, the active site Cys acts as a nucleophile attacking the alpha-carbonyl group of tRNA-bound glutamate with the formation of a thioester intermediate between enzyme and glutamate, and the concomitant release of tRNA(Glu). The thioester intermediate is finally reduced by direct hydride transfer from NADPH, to form the product GSA.</text>
</comment>
<dbReference type="Pfam" id="PF00745">
    <property type="entry name" value="GlutR_dimer"/>
    <property type="match status" value="1"/>
</dbReference>
<reference evidence="18" key="1">
    <citation type="submission" date="2016-10" db="EMBL/GenBank/DDBJ databases">
        <authorList>
            <person name="Varghese N."/>
            <person name="Submissions S."/>
        </authorList>
    </citation>
    <scope>NUCLEOTIDE SEQUENCE [LARGE SCALE GENOMIC DNA]</scope>
    <source>
        <strain evidence="18">DSM 8415</strain>
    </source>
</reference>
<name>A0A1G6N0H6_9BACT</name>
<dbReference type="PANTHER" id="PTHR43013">
    <property type="entry name" value="GLUTAMYL-TRNA REDUCTASE"/>
    <property type="match status" value="1"/>
</dbReference>
<dbReference type="CDD" id="cd05213">
    <property type="entry name" value="NAD_bind_Glutamyl_tRNA_reduct"/>
    <property type="match status" value="1"/>
</dbReference>
<feature type="binding site" evidence="8 10">
    <location>
        <position position="116"/>
    </location>
    <ligand>
        <name>substrate</name>
    </ligand>
</feature>
<evidence type="ECO:0000256" key="1">
    <source>
        <dbReference type="ARBA" id="ARBA00005059"/>
    </source>
</evidence>
<keyword evidence="4 8" id="KW-0521">NADP</keyword>
<evidence type="ECO:0000256" key="6">
    <source>
        <dbReference type="ARBA" id="ARBA00023244"/>
    </source>
</evidence>
<dbReference type="PIRSF" id="PIRSF000445">
    <property type="entry name" value="4pyrrol_synth_GluRdtase"/>
    <property type="match status" value="1"/>
</dbReference>
<dbReference type="SUPFAM" id="SSF69075">
    <property type="entry name" value="Glutamyl tRNA-reductase dimerization domain"/>
    <property type="match status" value="1"/>
</dbReference>
<comment type="catalytic activity">
    <reaction evidence="7 8 13">
        <text>(S)-4-amino-5-oxopentanoate + tRNA(Glu) + NADP(+) = L-glutamyl-tRNA(Glu) + NADPH + H(+)</text>
        <dbReference type="Rhea" id="RHEA:12344"/>
        <dbReference type="Rhea" id="RHEA-COMP:9663"/>
        <dbReference type="Rhea" id="RHEA-COMP:9680"/>
        <dbReference type="ChEBI" id="CHEBI:15378"/>
        <dbReference type="ChEBI" id="CHEBI:57501"/>
        <dbReference type="ChEBI" id="CHEBI:57783"/>
        <dbReference type="ChEBI" id="CHEBI:58349"/>
        <dbReference type="ChEBI" id="CHEBI:78442"/>
        <dbReference type="ChEBI" id="CHEBI:78520"/>
        <dbReference type="EC" id="1.2.1.70"/>
    </reaction>
</comment>
<dbReference type="GO" id="GO:0008883">
    <property type="term" value="F:glutamyl-tRNA reductase activity"/>
    <property type="evidence" value="ECO:0007669"/>
    <property type="project" value="UniProtKB-UniRule"/>
</dbReference>
<dbReference type="InterPro" id="IPR036453">
    <property type="entry name" value="GluRdtase_dimer_dom_sf"/>
</dbReference>
<comment type="pathway">
    <text evidence="1 8 13">Porphyrin-containing compound metabolism; protoporphyrin-IX biosynthesis; 5-aminolevulinate from L-glutamyl-tRNA(Glu): step 1/2.</text>
</comment>
<evidence type="ECO:0000256" key="3">
    <source>
        <dbReference type="ARBA" id="ARBA00012970"/>
    </source>
</evidence>
<dbReference type="InterPro" id="IPR018214">
    <property type="entry name" value="GluRdtase_CS"/>
</dbReference>
<proteinExistence type="inferred from homology"/>
<feature type="site" description="Important for activity" evidence="8 12">
    <location>
        <position position="106"/>
    </location>
</feature>
<dbReference type="EMBL" id="FMYU01000007">
    <property type="protein sequence ID" value="SDC60726.1"/>
    <property type="molecule type" value="Genomic_DNA"/>
</dbReference>
<feature type="active site" description="Nucleophile" evidence="8 9">
    <location>
        <position position="59"/>
    </location>
</feature>
<keyword evidence="6 8" id="KW-0627">Porphyrin biosynthesis</keyword>
<dbReference type="Proteomes" id="UP000199411">
    <property type="component" value="Unassembled WGS sequence"/>
</dbReference>
<evidence type="ECO:0000313" key="17">
    <source>
        <dbReference type="EMBL" id="SDC60726.1"/>
    </source>
</evidence>
<dbReference type="SUPFAM" id="SSF69742">
    <property type="entry name" value="Glutamyl tRNA-reductase catalytic, N-terminal domain"/>
    <property type="match status" value="1"/>
</dbReference>
<evidence type="ECO:0000256" key="2">
    <source>
        <dbReference type="ARBA" id="ARBA00005916"/>
    </source>
</evidence>
<evidence type="ECO:0000259" key="16">
    <source>
        <dbReference type="Pfam" id="PF05201"/>
    </source>
</evidence>
<accession>A0A1G6N0H6</accession>
<dbReference type="EC" id="1.2.1.70" evidence="3 8"/>
<dbReference type="Gene3D" id="3.30.460.30">
    <property type="entry name" value="Glutamyl-tRNA reductase, N-terminal domain"/>
    <property type="match status" value="1"/>
</dbReference>
<dbReference type="Pfam" id="PF05201">
    <property type="entry name" value="GlutR_N"/>
    <property type="match status" value="1"/>
</dbReference>
<feature type="binding site" evidence="8 10">
    <location>
        <position position="127"/>
    </location>
    <ligand>
        <name>substrate</name>
    </ligand>
</feature>
<organism evidence="17 18">
    <name type="scientific">Desulfurella multipotens</name>
    <dbReference type="NCBI Taxonomy" id="79269"/>
    <lineage>
        <taxon>Bacteria</taxon>
        <taxon>Pseudomonadati</taxon>
        <taxon>Campylobacterota</taxon>
        <taxon>Desulfurellia</taxon>
        <taxon>Desulfurellales</taxon>
        <taxon>Desulfurellaceae</taxon>
        <taxon>Desulfurella</taxon>
    </lineage>
</organism>
<evidence type="ECO:0000256" key="13">
    <source>
        <dbReference type="RuleBase" id="RU000584"/>
    </source>
</evidence>
<comment type="function">
    <text evidence="8">Catalyzes the NADPH-dependent reduction of glutamyl-tRNA(Glu) to glutamate 1-semialdehyde (GSA).</text>
</comment>
<keyword evidence="5 8" id="KW-0560">Oxidoreductase</keyword>
<feature type="binding site" evidence="8 10">
    <location>
        <begin position="58"/>
        <end position="61"/>
    </location>
    <ligand>
        <name>substrate</name>
    </ligand>
</feature>
<dbReference type="HAMAP" id="MF_00087">
    <property type="entry name" value="Glu_tRNA_reductase"/>
    <property type="match status" value="1"/>
</dbReference>
<evidence type="ECO:0000256" key="9">
    <source>
        <dbReference type="PIRSR" id="PIRSR000445-1"/>
    </source>
</evidence>
<dbReference type="AlphaFoldDB" id="A0A1G6N0H6"/>
<comment type="domain">
    <text evidence="8">Possesses an unusual extended V-shaped dimeric structure with each monomer consisting of three distinct domains arranged along a curved 'spinal' alpha-helix. The N-terminal catalytic domain specifically recognizes the glutamate moiety of the substrate. The second domain is the NADPH-binding domain, and the third C-terminal domain is responsible for dimerization.</text>
</comment>
<dbReference type="SUPFAM" id="SSF51735">
    <property type="entry name" value="NAD(P)-binding Rossmann-fold domains"/>
    <property type="match status" value="1"/>
</dbReference>
<evidence type="ECO:0000256" key="11">
    <source>
        <dbReference type="PIRSR" id="PIRSR000445-3"/>
    </source>
</evidence>
<dbReference type="GO" id="GO:0019353">
    <property type="term" value="P:protoporphyrinogen IX biosynthetic process from glutamate"/>
    <property type="evidence" value="ECO:0007669"/>
    <property type="project" value="TreeGrafter"/>
</dbReference>
<dbReference type="NCBIfam" id="TIGR01035">
    <property type="entry name" value="hemA"/>
    <property type="match status" value="1"/>
</dbReference>
<feature type="domain" description="Tetrapyrrole biosynthesis glutamyl-tRNA reductase dimerisation" evidence="14">
    <location>
        <begin position="319"/>
        <end position="415"/>
    </location>
</feature>
<protein>
    <recommendedName>
        <fullName evidence="3 8">Glutamyl-tRNA reductase</fullName>
        <shortName evidence="8">GluTR</shortName>
        <ecNumber evidence="3 8">1.2.1.70</ecNumber>
    </recommendedName>
</protein>
<evidence type="ECO:0000256" key="5">
    <source>
        <dbReference type="ARBA" id="ARBA00023002"/>
    </source>
</evidence>
<dbReference type="InterPro" id="IPR015896">
    <property type="entry name" value="4pyrrol_synth_GluRdtase_dimer"/>
</dbReference>
<dbReference type="InterPro" id="IPR015895">
    <property type="entry name" value="4pyrrol_synth_GluRdtase_N"/>
</dbReference>
<keyword evidence="18" id="KW-1185">Reference proteome</keyword>
<evidence type="ECO:0000313" key="18">
    <source>
        <dbReference type="Proteomes" id="UP000199411"/>
    </source>
</evidence>
<dbReference type="InterPro" id="IPR036343">
    <property type="entry name" value="GluRdtase_N_sf"/>
</dbReference>
<dbReference type="Pfam" id="PF01488">
    <property type="entry name" value="Shikimate_DH"/>
    <property type="match status" value="1"/>
</dbReference>
<dbReference type="Gene3D" id="3.40.50.720">
    <property type="entry name" value="NAD(P)-binding Rossmann-like Domain"/>
    <property type="match status" value="1"/>
</dbReference>
<evidence type="ECO:0000256" key="12">
    <source>
        <dbReference type="PIRSR" id="PIRSR000445-4"/>
    </source>
</evidence>
<dbReference type="UniPathway" id="UPA00251">
    <property type="reaction ID" value="UER00316"/>
</dbReference>
<feature type="binding site" evidence="8 11">
    <location>
        <begin position="195"/>
        <end position="200"/>
    </location>
    <ligand>
        <name>NADP(+)</name>
        <dbReference type="ChEBI" id="CHEBI:58349"/>
    </ligand>
</feature>
<feature type="domain" description="Glutamyl-tRNA reductase N-terminal" evidence="16">
    <location>
        <begin position="15"/>
        <end position="163"/>
    </location>
</feature>
<evidence type="ECO:0000259" key="15">
    <source>
        <dbReference type="Pfam" id="PF01488"/>
    </source>
</evidence>
<evidence type="ECO:0000256" key="4">
    <source>
        <dbReference type="ARBA" id="ARBA00022857"/>
    </source>
</evidence>
<evidence type="ECO:0000256" key="8">
    <source>
        <dbReference type="HAMAP-Rule" id="MF_00087"/>
    </source>
</evidence>
<comment type="subunit">
    <text evidence="8">Homodimer.</text>
</comment>
<sequence length="435" mass="49890">MTHNLNLSIDNVYIVGLNWKTAPLNVREAFVFENTSIHERAKDIKEAFDIAEIMIISTCNRTEIIAVSYYDPCESLIKYLSDYAKYELNQAKKYIYKKQSIEALRHIFELSSGLDSQVVGETQILSQLKDAYRTTVVYNLSGAILNRIMRKAFTIAKIVRSQTNIQKGHLSIASLASHVALEHFGLDSKKVIIIGSGDMARLSAKYFSDKGAQIAYIANRRSETVDFAQNFNAKIVSLEDLKNKVFEVDIVVSCIYTPKPVIENIKVEKKLLIMDLSVPSSISLKVKENPNIILFNLDDLKNMYNDIVLSKQNSIELSKQIIDENLNAFIEENSALDYNKTIDTLRQYADRIRKIELKKFQKKYKIDEKLFDAIDKLTRSILNKTLHEPTSKIRQFIKEPEGDMYVELIRRLFNISIENKPVNCFFSENPDGKNN</sequence>
<feature type="domain" description="Quinate/shikimate 5-dehydrogenase/glutamyl-tRNA reductase" evidence="15">
    <location>
        <begin position="180"/>
        <end position="302"/>
    </location>
</feature>
<gene>
    <name evidence="8" type="primary">hemA</name>
    <name evidence="17" type="ORF">SAMN05660835_01065</name>
</gene>
<dbReference type="GO" id="GO:0050661">
    <property type="term" value="F:NADP binding"/>
    <property type="evidence" value="ECO:0007669"/>
    <property type="project" value="InterPro"/>
</dbReference>
<evidence type="ECO:0000256" key="10">
    <source>
        <dbReference type="PIRSR" id="PIRSR000445-2"/>
    </source>
</evidence>
<feature type="binding site" evidence="8 10">
    <location>
        <begin position="121"/>
        <end position="123"/>
    </location>
    <ligand>
        <name>substrate</name>
    </ligand>
</feature>
<dbReference type="InterPro" id="IPR006151">
    <property type="entry name" value="Shikm_DH/Glu-tRNA_Rdtase"/>
</dbReference>
<comment type="similarity">
    <text evidence="2 8 13">Belongs to the glutamyl-tRNA reductase family.</text>
</comment>
<dbReference type="PANTHER" id="PTHR43013:SF1">
    <property type="entry name" value="GLUTAMYL-TRNA REDUCTASE"/>
    <property type="match status" value="1"/>
</dbReference>
<dbReference type="FunFam" id="3.30.460.30:FF:000001">
    <property type="entry name" value="Glutamyl-tRNA reductase"/>
    <property type="match status" value="1"/>
</dbReference>